<dbReference type="CDD" id="cd07730">
    <property type="entry name" value="metallo-hydrolase-like_MBL-fold"/>
    <property type="match status" value="1"/>
</dbReference>
<dbReference type="GO" id="GO:0016787">
    <property type="term" value="F:hydrolase activity"/>
    <property type="evidence" value="ECO:0007669"/>
    <property type="project" value="UniProtKB-KW"/>
</dbReference>
<evidence type="ECO:0000256" key="2">
    <source>
        <dbReference type="ARBA" id="ARBA00022723"/>
    </source>
</evidence>
<evidence type="ECO:0008006" key="7">
    <source>
        <dbReference type="Google" id="ProtNLM"/>
    </source>
</evidence>
<dbReference type="EMBL" id="JAPDRK010000013">
    <property type="protein sequence ID" value="KAJ9606672.1"/>
    <property type="molecule type" value="Genomic_DNA"/>
</dbReference>
<dbReference type="InterPro" id="IPR051013">
    <property type="entry name" value="MBL_superfamily_lactonases"/>
</dbReference>
<comment type="similarity">
    <text evidence="1">Belongs to the metallo-beta-lactamase superfamily.</text>
</comment>
<dbReference type="InterPro" id="IPR036866">
    <property type="entry name" value="RibonucZ/Hydroxyglut_hydro"/>
</dbReference>
<proteinExistence type="inferred from homology"/>
<dbReference type="SUPFAM" id="SSF56281">
    <property type="entry name" value="Metallo-hydrolase/oxidoreductase"/>
    <property type="match status" value="1"/>
</dbReference>
<keyword evidence="3" id="KW-0378">Hydrolase</keyword>
<dbReference type="AlphaFoldDB" id="A0AA38X4I2"/>
<evidence type="ECO:0000313" key="5">
    <source>
        <dbReference type="EMBL" id="KAJ9606672.1"/>
    </source>
</evidence>
<name>A0AA38X4I2_9EURO</name>
<evidence type="ECO:0000313" key="6">
    <source>
        <dbReference type="Proteomes" id="UP001172673"/>
    </source>
</evidence>
<gene>
    <name evidence="5" type="ORF">H2200_008680</name>
</gene>
<sequence>MSTENFEVPPGEVASVRIIDSTTSISRVPTSYLMEPAMPGFDTMNNLPTWVFLVESPSGQKAVFDLGVRPDWENMAPDVVYKLHKGGWEIRAEKNVVEILREHKIDPEEINSVIWRGRSLREIDFKSASDLQIGSFSAFDFFGDGSFYLLDTPGHAVGHLAGLARTTKNPDSFILMGGDLCHHGGEIRPSRFMPIPQEIFPHPFEIKSSSPCPGAIFESLKGRQNCGETGSFFYPTIGLDIPEAISTIRKTQVADCRDDIFFVYAHDKSLRGVVDFFPKSANEWKQKGWAKALKWSFLEDFKSSVAHSNTNGTK</sequence>
<dbReference type="GO" id="GO:0046872">
    <property type="term" value="F:metal ion binding"/>
    <property type="evidence" value="ECO:0007669"/>
    <property type="project" value="UniProtKB-KW"/>
</dbReference>
<evidence type="ECO:0000256" key="3">
    <source>
        <dbReference type="ARBA" id="ARBA00022801"/>
    </source>
</evidence>
<keyword evidence="4" id="KW-0862">Zinc</keyword>
<accession>A0AA38X4I2</accession>
<keyword evidence="6" id="KW-1185">Reference proteome</keyword>
<organism evidence="5 6">
    <name type="scientific">Cladophialophora chaetospira</name>
    <dbReference type="NCBI Taxonomy" id="386627"/>
    <lineage>
        <taxon>Eukaryota</taxon>
        <taxon>Fungi</taxon>
        <taxon>Dikarya</taxon>
        <taxon>Ascomycota</taxon>
        <taxon>Pezizomycotina</taxon>
        <taxon>Eurotiomycetes</taxon>
        <taxon>Chaetothyriomycetidae</taxon>
        <taxon>Chaetothyriales</taxon>
        <taxon>Herpotrichiellaceae</taxon>
        <taxon>Cladophialophora</taxon>
    </lineage>
</organism>
<evidence type="ECO:0000256" key="4">
    <source>
        <dbReference type="ARBA" id="ARBA00022833"/>
    </source>
</evidence>
<evidence type="ECO:0000256" key="1">
    <source>
        <dbReference type="ARBA" id="ARBA00007749"/>
    </source>
</evidence>
<dbReference type="Proteomes" id="UP001172673">
    <property type="component" value="Unassembled WGS sequence"/>
</dbReference>
<dbReference type="PANTHER" id="PTHR42978:SF5">
    <property type="entry name" value="METALLO-BETA-LACTAMASE DOMAIN-CONTAINING PROTEIN"/>
    <property type="match status" value="1"/>
</dbReference>
<keyword evidence="2" id="KW-0479">Metal-binding</keyword>
<dbReference type="Gene3D" id="3.60.15.10">
    <property type="entry name" value="Ribonuclease Z/Hydroxyacylglutathione hydrolase-like"/>
    <property type="match status" value="2"/>
</dbReference>
<comment type="caution">
    <text evidence="5">The sequence shown here is derived from an EMBL/GenBank/DDBJ whole genome shotgun (WGS) entry which is preliminary data.</text>
</comment>
<dbReference type="PANTHER" id="PTHR42978">
    <property type="entry name" value="QUORUM-QUENCHING LACTONASE YTNP-RELATED-RELATED"/>
    <property type="match status" value="1"/>
</dbReference>
<reference evidence="5" key="1">
    <citation type="submission" date="2022-10" db="EMBL/GenBank/DDBJ databases">
        <title>Culturing micro-colonial fungi from biological soil crusts in the Mojave desert and describing Neophaeococcomyces mojavensis, and introducing the new genera and species Taxawa tesnikishii.</title>
        <authorList>
            <person name="Kurbessoian T."/>
            <person name="Stajich J.E."/>
        </authorList>
    </citation>
    <scope>NUCLEOTIDE SEQUENCE</scope>
    <source>
        <strain evidence="5">TK_41</strain>
    </source>
</reference>
<protein>
    <recommendedName>
        <fullName evidence="7">Metallo-beta-lactamase domain-containing protein</fullName>
    </recommendedName>
</protein>